<dbReference type="Proteomes" id="UP000053235">
    <property type="component" value="Unassembled WGS sequence"/>
</dbReference>
<dbReference type="Pfam" id="PF00497">
    <property type="entry name" value="SBP_bac_3"/>
    <property type="match status" value="1"/>
</dbReference>
<dbReference type="PANTHER" id="PTHR38834">
    <property type="entry name" value="PERIPLASMIC SUBSTRATE BINDING PROTEIN FAMILY 3"/>
    <property type="match status" value="1"/>
</dbReference>
<proteinExistence type="predicted"/>
<reference evidence="4" key="1">
    <citation type="submission" date="2015-07" db="EMBL/GenBank/DDBJ databases">
        <authorList>
            <person name="Rodrigo-Torres Lidia"/>
            <person name="Arahal R.David."/>
        </authorList>
    </citation>
    <scope>NUCLEOTIDE SEQUENCE [LARGE SCALE GENOMIC DNA]</scope>
    <source>
        <strain evidence="4">CECT 5112</strain>
    </source>
</reference>
<evidence type="ECO:0000259" key="2">
    <source>
        <dbReference type="Pfam" id="PF00497"/>
    </source>
</evidence>
<name>A0A0M7ASI9_9HYPH</name>
<feature type="signal peptide" evidence="1">
    <location>
        <begin position="1"/>
        <end position="24"/>
    </location>
</feature>
<feature type="chain" id="PRO_5005809631" evidence="1">
    <location>
        <begin position="25"/>
        <end position="249"/>
    </location>
</feature>
<evidence type="ECO:0000313" key="3">
    <source>
        <dbReference type="EMBL" id="CTQ77617.1"/>
    </source>
</evidence>
<dbReference type="RefSeq" id="WP_208981548.1">
    <property type="nucleotide sequence ID" value="NZ_CXWD01000037.1"/>
</dbReference>
<dbReference type="PANTHER" id="PTHR38834:SF3">
    <property type="entry name" value="SOLUTE-BINDING PROTEIN FAMILY 3_N-TERMINAL DOMAIN-CONTAINING PROTEIN"/>
    <property type="match status" value="1"/>
</dbReference>
<dbReference type="InterPro" id="IPR001638">
    <property type="entry name" value="Solute-binding_3/MltF_N"/>
</dbReference>
<evidence type="ECO:0000313" key="4">
    <source>
        <dbReference type="Proteomes" id="UP000053235"/>
    </source>
</evidence>
<feature type="domain" description="Solute-binding protein family 3/N-terminal" evidence="2">
    <location>
        <begin position="30"/>
        <end position="246"/>
    </location>
</feature>
<dbReference type="AlphaFoldDB" id="A0A0M7ASI9"/>
<dbReference type="STRING" id="388408.LAX5112_04981"/>
<dbReference type="EMBL" id="CXWD01000037">
    <property type="protein sequence ID" value="CTQ77617.1"/>
    <property type="molecule type" value="Genomic_DNA"/>
</dbReference>
<dbReference type="Gene3D" id="3.40.190.10">
    <property type="entry name" value="Periplasmic binding protein-like II"/>
    <property type="match status" value="2"/>
</dbReference>
<evidence type="ECO:0000256" key="1">
    <source>
        <dbReference type="SAM" id="SignalP"/>
    </source>
</evidence>
<keyword evidence="4" id="KW-1185">Reference proteome</keyword>
<protein>
    <submittedName>
        <fullName evidence="3">Lysine-arginine-ornithine-binding periplasmic protein</fullName>
    </submittedName>
</protein>
<accession>A0A0M7ASI9</accession>
<sequence length="249" mass="27854">MKIKALRVFALFILLALIALPAKAEHITIVTEHLPPYNFLEDGEALGMSTEVVQAALDAAGHTYEIRFMPWARAYQIALTKPNTLVYSIARTTEREALFAWVGEIAPFGASLYQRADQPVIKLSELSDARLLQVGVYRGDAKEAVLRKNGFQNLQTTEDDHLNLRKLMLGRIDLIAIDDSVIGPLLAEEGIASNKVRRTLGIDEVSGHLYMAFHKETDPDLVISVQRGLELIKENGQYEQILNQYLLIN</sequence>
<dbReference type="SUPFAM" id="SSF53850">
    <property type="entry name" value="Periplasmic binding protein-like II"/>
    <property type="match status" value="1"/>
</dbReference>
<gene>
    <name evidence="3" type="ORF">LAX5112_04981</name>
</gene>
<organism evidence="3 4">
    <name type="scientific">Roseibium alexandrii</name>
    <dbReference type="NCBI Taxonomy" id="388408"/>
    <lineage>
        <taxon>Bacteria</taxon>
        <taxon>Pseudomonadati</taxon>
        <taxon>Pseudomonadota</taxon>
        <taxon>Alphaproteobacteria</taxon>
        <taxon>Hyphomicrobiales</taxon>
        <taxon>Stappiaceae</taxon>
        <taxon>Roseibium</taxon>
    </lineage>
</organism>
<keyword evidence="1" id="KW-0732">Signal</keyword>